<keyword evidence="3" id="KW-1185">Reference proteome</keyword>
<evidence type="ECO:0000313" key="2">
    <source>
        <dbReference type="EMBL" id="MCF2949131.1"/>
    </source>
</evidence>
<comment type="caution">
    <text evidence="2">The sequence shown here is derived from an EMBL/GenBank/DDBJ whole genome shotgun (WGS) entry which is preliminary data.</text>
</comment>
<gene>
    <name evidence="2" type="ORF">L0668_13500</name>
</gene>
<evidence type="ECO:0000313" key="3">
    <source>
        <dbReference type="Proteomes" id="UP001521137"/>
    </source>
</evidence>
<keyword evidence="1" id="KW-0732">Signal</keyword>
<dbReference type="Proteomes" id="UP001521137">
    <property type="component" value="Unassembled WGS sequence"/>
</dbReference>
<protein>
    <submittedName>
        <fullName evidence="2">Uncharacterized protein</fullName>
    </submittedName>
</protein>
<feature type="chain" id="PRO_5045247665" evidence="1">
    <location>
        <begin position="19"/>
        <end position="77"/>
    </location>
</feature>
<evidence type="ECO:0000256" key="1">
    <source>
        <dbReference type="SAM" id="SignalP"/>
    </source>
</evidence>
<feature type="signal peptide" evidence="1">
    <location>
        <begin position="1"/>
        <end position="18"/>
    </location>
</feature>
<dbReference type="EMBL" id="JAKGAS010000007">
    <property type="protein sequence ID" value="MCF2949131.1"/>
    <property type="molecule type" value="Genomic_DNA"/>
</dbReference>
<sequence>MKSVILSLGVLLVSTVSAEELPNASAKVVTELTQYCSEMATEYKIAEKDLKKYMLECVNEELAAEGFRPLVKLDTAL</sequence>
<dbReference type="RefSeq" id="WP_235313228.1">
    <property type="nucleotide sequence ID" value="NZ_JAKGAS010000007.1"/>
</dbReference>
<name>A0ABS9D8C5_9ALTE</name>
<accession>A0ABS9D8C5</accession>
<organism evidence="2 3">
    <name type="scientific">Paraglaciecola algarum</name>
    <dbReference type="NCBI Taxonomy" id="3050085"/>
    <lineage>
        <taxon>Bacteria</taxon>
        <taxon>Pseudomonadati</taxon>
        <taxon>Pseudomonadota</taxon>
        <taxon>Gammaproteobacteria</taxon>
        <taxon>Alteromonadales</taxon>
        <taxon>Alteromonadaceae</taxon>
        <taxon>Paraglaciecola</taxon>
    </lineage>
</organism>
<proteinExistence type="predicted"/>
<reference evidence="2 3" key="1">
    <citation type="submission" date="2022-01" db="EMBL/GenBank/DDBJ databases">
        <title>Paraglaciecola sp. G1-23.</title>
        <authorList>
            <person name="Jin M.S."/>
            <person name="Han D.M."/>
            <person name="Kim H.M."/>
            <person name="Jeon C.O."/>
        </authorList>
    </citation>
    <scope>NUCLEOTIDE SEQUENCE [LARGE SCALE GENOMIC DNA]</scope>
    <source>
        <strain evidence="2 3">G1-23</strain>
    </source>
</reference>